<keyword evidence="3" id="KW-1185">Reference proteome</keyword>
<comment type="caution">
    <text evidence="2">The sequence shown here is derived from an EMBL/GenBank/DDBJ whole genome shotgun (WGS) entry which is preliminary data.</text>
</comment>
<dbReference type="Gene3D" id="2.20.110.10">
    <property type="entry name" value="Histone H3 K4-specific methyltransferase SET7/9 N-terminal domain"/>
    <property type="match status" value="2"/>
</dbReference>
<proteinExistence type="predicted"/>
<evidence type="ECO:0000256" key="1">
    <source>
        <dbReference type="ARBA" id="ARBA00022737"/>
    </source>
</evidence>
<accession>A0ABW4B8F4</accession>
<dbReference type="Pfam" id="PF02493">
    <property type="entry name" value="MORN"/>
    <property type="match status" value="3"/>
</dbReference>
<dbReference type="InterPro" id="IPR003409">
    <property type="entry name" value="MORN"/>
</dbReference>
<dbReference type="SMART" id="SM00698">
    <property type="entry name" value="MORN"/>
    <property type="match status" value="3"/>
</dbReference>
<dbReference type="SUPFAM" id="SSF82185">
    <property type="entry name" value="Histone H3 K4-specific methyltransferase SET7/9 N-terminal domain"/>
    <property type="match status" value="1"/>
</dbReference>
<dbReference type="PANTHER" id="PTHR43215:SF14">
    <property type="entry name" value="RADIAL SPOKE HEAD 1 HOMOLOG"/>
    <property type="match status" value="1"/>
</dbReference>
<sequence>MLLIVVAAAWALRPAHRTTTHYALANGAIKYDGQMLKGKFSGQGTLKLANGDRYRGQFAAGRFNGRGRFTSHAGWQYTGRFAKGQLTGRGTLTTKQGKNYRGYFKNGQYYASSSTH</sequence>
<dbReference type="Proteomes" id="UP001597249">
    <property type="component" value="Unassembled WGS sequence"/>
</dbReference>
<organism evidence="2 3">
    <name type="scientific">Lacticaseibacillus jixianensis</name>
    <dbReference type="NCBI Taxonomy" id="2486012"/>
    <lineage>
        <taxon>Bacteria</taxon>
        <taxon>Bacillati</taxon>
        <taxon>Bacillota</taxon>
        <taxon>Bacilli</taxon>
        <taxon>Lactobacillales</taxon>
        <taxon>Lactobacillaceae</taxon>
        <taxon>Lacticaseibacillus</taxon>
    </lineage>
</organism>
<protein>
    <recommendedName>
        <fullName evidence="4">Membrane-binding protein</fullName>
    </recommendedName>
</protein>
<dbReference type="RefSeq" id="WP_225418990.1">
    <property type="nucleotide sequence ID" value="NZ_JBHTMO010000014.1"/>
</dbReference>
<dbReference type="PANTHER" id="PTHR43215">
    <property type="entry name" value="RADIAL SPOKE HEAD 1 HOMOLOG"/>
    <property type="match status" value="1"/>
</dbReference>
<reference evidence="3" key="1">
    <citation type="journal article" date="2019" name="Int. J. Syst. Evol. Microbiol.">
        <title>The Global Catalogue of Microorganisms (GCM) 10K type strain sequencing project: providing services to taxonomists for standard genome sequencing and annotation.</title>
        <authorList>
            <consortium name="The Broad Institute Genomics Platform"/>
            <consortium name="The Broad Institute Genome Sequencing Center for Infectious Disease"/>
            <person name="Wu L."/>
            <person name="Ma J."/>
        </authorList>
    </citation>
    <scope>NUCLEOTIDE SEQUENCE [LARGE SCALE GENOMIC DNA]</scope>
    <source>
        <strain evidence="3">CCM 8911</strain>
    </source>
</reference>
<dbReference type="EMBL" id="JBHTMO010000014">
    <property type="protein sequence ID" value="MFD1393033.1"/>
    <property type="molecule type" value="Genomic_DNA"/>
</dbReference>
<gene>
    <name evidence="2" type="ORF">ACFQ3L_05430</name>
</gene>
<keyword evidence="1" id="KW-0677">Repeat</keyword>
<name>A0ABW4B8F4_9LACO</name>
<evidence type="ECO:0008006" key="4">
    <source>
        <dbReference type="Google" id="ProtNLM"/>
    </source>
</evidence>
<evidence type="ECO:0000313" key="2">
    <source>
        <dbReference type="EMBL" id="MFD1393033.1"/>
    </source>
</evidence>
<evidence type="ECO:0000313" key="3">
    <source>
        <dbReference type="Proteomes" id="UP001597249"/>
    </source>
</evidence>